<gene>
    <name evidence="8" type="primary">tilS</name>
    <name evidence="10" type="ORF">AsAng_0041630</name>
</gene>
<dbReference type="EC" id="6.3.4.19" evidence="8"/>
<evidence type="ECO:0000256" key="1">
    <source>
        <dbReference type="ARBA" id="ARBA00004496"/>
    </source>
</evidence>
<comment type="similarity">
    <text evidence="8">Belongs to the tRNA(Ile)-lysidine synthase family.</text>
</comment>
<evidence type="ECO:0000256" key="4">
    <source>
        <dbReference type="ARBA" id="ARBA00022694"/>
    </source>
</evidence>
<keyword evidence="3 8" id="KW-0436">Ligase</keyword>
<dbReference type="InterPro" id="IPR012094">
    <property type="entry name" value="tRNA_Ile_lys_synt"/>
</dbReference>
<keyword evidence="4 8" id="KW-0819">tRNA processing</keyword>
<proteinExistence type="inferred from homology"/>
<dbReference type="AlphaFoldDB" id="A0A915YI65"/>
<dbReference type="Pfam" id="PF11734">
    <property type="entry name" value="TilS_C"/>
    <property type="match status" value="1"/>
</dbReference>
<organism evidence="10 11">
    <name type="scientific">Aureispira anguillae</name>
    <dbReference type="NCBI Taxonomy" id="2864201"/>
    <lineage>
        <taxon>Bacteria</taxon>
        <taxon>Pseudomonadati</taxon>
        <taxon>Bacteroidota</taxon>
        <taxon>Saprospiria</taxon>
        <taxon>Saprospirales</taxon>
        <taxon>Saprospiraceae</taxon>
        <taxon>Aureispira</taxon>
    </lineage>
</organism>
<dbReference type="NCBIfam" id="TIGR02432">
    <property type="entry name" value="lysidine_TilS_N"/>
    <property type="match status" value="1"/>
</dbReference>
<dbReference type="PANTHER" id="PTHR43033:SF1">
    <property type="entry name" value="TRNA(ILE)-LYSIDINE SYNTHASE-RELATED"/>
    <property type="match status" value="1"/>
</dbReference>
<comment type="catalytic activity">
    <reaction evidence="7 8">
        <text>cytidine(34) in tRNA(Ile2) + L-lysine + ATP = lysidine(34) in tRNA(Ile2) + AMP + diphosphate + H(+)</text>
        <dbReference type="Rhea" id="RHEA:43744"/>
        <dbReference type="Rhea" id="RHEA-COMP:10625"/>
        <dbReference type="Rhea" id="RHEA-COMP:10670"/>
        <dbReference type="ChEBI" id="CHEBI:15378"/>
        <dbReference type="ChEBI" id="CHEBI:30616"/>
        <dbReference type="ChEBI" id="CHEBI:32551"/>
        <dbReference type="ChEBI" id="CHEBI:33019"/>
        <dbReference type="ChEBI" id="CHEBI:82748"/>
        <dbReference type="ChEBI" id="CHEBI:83665"/>
        <dbReference type="ChEBI" id="CHEBI:456215"/>
        <dbReference type="EC" id="6.3.4.19"/>
    </reaction>
</comment>
<dbReference type="CDD" id="cd01992">
    <property type="entry name" value="TilS_N"/>
    <property type="match status" value="1"/>
</dbReference>
<evidence type="ECO:0000256" key="5">
    <source>
        <dbReference type="ARBA" id="ARBA00022741"/>
    </source>
</evidence>
<comment type="function">
    <text evidence="8">Ligates lysine onto the cytidine present at position 34 of the AUA codon-specific tRNA(Ile) that contains the anticodon CAU, in an ATP-dependent manner. Cytidine is converted to lysidine, thus changing the amino acid specificity of the tRNA from methionine to isoleucine.</text>
</comment>
<dbReference type="NCBIfam" id="TIGR02433">
    <property type="entry name" value="lysidine_TilS_C"/>
    <property type="match status" value="1"/>
</dbReference>
<evidence type="ECO:0000259" key="9">
    <source>
        <dbReference type="SMART" id="SM00977"/>
    </source>
</evidence>
<evidence type="ECO:0000256" key="3">
    <source>
        <dbReference type="ARBA" id="ARBA00022598"/>
    </source>
</evidence>
<feature type="binding site" evidence="8">
    <location>
        <begin position="27"/>
        <end position="32"/>
    </location>
    <ligand>
        <name>ATP</name>
        <dbReference type="ChEBI" id="CHEBI:30616"/>
    </ligand>
</feature>
<dbReference type="EMBL" id="AP026867">
    <property type="protein sequence ID" value="BDS13426.1"/>
    <property type="molecule type" value="Genomic_DNA"/>
</dbReference>
<name>A0A915YI65_9BACT</name>
<dbReference type="SMART" id="SM00977">
    <property type="entry name" value="TilS_C"/>
    <property type="match status" value="1"/>
</dbReference>
<dbReference type="Pfam" id="PF01171">
    <property type="entry name" value="ATP_bind_3"/>
    <property type="match status" value="1"/>
</dbReference>
<keyword evidence="2 8" id="KW-0963">Cytoplasm</keyword>
<comment type="subcellular location">
    <subcellularLocation>
        <location evidence="1 8">Cytoplasm</location>
    </subcellularLocation>
</comment>
<reference evidence="10" key="1">
    <citation type="submission" date="2022-09" db="EMBL/GenBank/DDBJ databases">
        <title>Aureispira anguillicida sp. nov., isolated from Leptocephalus of Japanese eel Anguilla japonica.</title>
        <authorList>
            <person name="Yuasa K."/>
            <person name="Mekata T."/>
            <person name="Ikunari K."/>
        </authorList>
    </citation>
    <scope>NUCLEOTIDE SEQUENCE</scope>
    <source>
        <strain evidence="10">EL160426</strain>
    </source>
</reference>
<dbReference type="Gene3D" id="3.40.50.620">
    <property type="entry name" value="HUPs"/>
    <property type="match status" value="1"/>
</dbReference>
<sequence>MLSNFITYIQQQELFRLSRDRILLAVSGGMDSITMVQLCKKAGVKFGIAHCNFQLRGEESDGDAAFVKTLAEQLNVPFYSIAFDTKKEATETKKSIQVAARDLRYQWLEKIRQANNYQYIAVAHHHNDSIETLLINLTMGCGIRGLHGILPKNGAIIRPLLFSTRTEIESYVEQAELVYREDSSNSNIKYTRNALRHLVVPQLQRINPNLEQTFEENFLRFRETETLYKYAIDQLRQQISHHKQGKLWIDIEALIQSPSPISLLYELLAPYGFKTAKIQYIYKRRAEEPGAIYTSPSHHLLRDRTHWILSPIVKEQTPLSPISTFQTAKGRLTRAALNLQWEILPQQEVLKTDSQTLFLDFDSLAFPLQLRHWKDGDVFYPLGMKGKKKKLSKFFKDIKMNRFEKDATWLLCDNNQQIIWIIGQRADERFKVLPSTQRILKLKISTVTSFSNLDKK</sequence>
<keyword evidence="5 8" id="KW-0547">Nucleotide-binding</keyword>
<dbReference type="RefSeq" id="WP_264788697.1">
    <property type="nucleotide sequence ID" value="NZ_AP026867.1"/>
</dbReference>
<keyword evidence="6 8" id="KW-0067">ATP-binding</keyword>
<evidence type="ECO:0000256" key="2">
    <source>
        <dbReference type="ARBA" id="ARBA00022490"/>
    </source>
</evidence>
<dbReference type="InterPro" id="IPR012796">
    <property type="entry name" value="Lysidine-tRNA-synth_C"/>
</dbReference>
<protein>
    <recommendedName>
        <fullName evidence="8">tRNA(Ile)-lysidine synthase</fullName>
        <ecNumber evidence="8">6.3.4.19</ecNumber>
    </recommendedName>
    <alternativeName>
        <fullName evidence="8">tRNA(Ile)-2-lysyl-cytidine synthase</fullName>
    </alternativeName>
    <alternativeName>
        <fullName evidence="8">tRNA(Ile)-lysidine synthetase</fullName>
    </alternativeName>
</protein>
<evidence type="ECO:0000313" key="10">
    <source>
        <dbReference type="EMBL" id="BDS13426.1"/>
    </source>
</evidence>
<keyword evidence="11" id="KW-1185">Reference proteome</keyword>
<evidence type="ECO:0000256" key="8">
    <source>
        <dbReference type="HAMAP-Rule" id="MF_01161"/>
    </source>
</evidence>
<comment type="domain">
    <text evidence="8">The N-terminal region contains the highly conserved SGGXDS motif, predicted to be a P-loop motif involved in ATP binding.</text>
</comment>
<dbReference type="SUPFAM" id="SSF52402">
    <property type="entry name" value="Adenine nucleotide alpha hydrolases-like"/>
    <property type="match status" value="1"/>
</dbReference>
<dbReference type="HAMAP" id="MF_01161">
    <property type="entry name" value="tRNA_Ile_lys_synt"/>
    <property type="match status" value="1"/>
</dbReference>
<dbReference type="GO" id="GO:0005737">
    <property type="term" value="C:cytoplasm"/>
    <property type="evidence" value="ECO:0007669"/>
    <property type="project" value="UniProtKB-SubCell"/>
</dbReference>
<evidence type="ECO:0000256" key="6">
    <source>
        <dbReference type="ARBA" id="ARBA00022840"/>
    </source>
</evidence>
<dbReference type="PANTHER" id="PTHR43033">
    <property type="entry name" value="TRNA(ILE)-LYSIDINE SYNTHASE-RELATED"/>
    <property type="match status" value="1"/>
</dbReference>
<dbReference type="InterPro" id="IPR012795">
    <property type="entry name" value="tRNA_Ile_lys_synt_N"/>
</dbReference>
<evidence type="ECO:0000256" key="7">
    <source>
        <dbReference type="ARBA" id="ARBA00048539"/>
    </source>
</evidence>
<feature type="domain" description="Lysidine-tRNA(Ile) synthetase C-terminal" evidence="9">
    <location>
        <begin position="368"/>
        <end position="442"/>
    </location>
</feature>
<accession>A0A915YI65</accession>
<evidence type="ECO:0000313" key="11">
    <source>
        <dbReference type="Proteomes" id="UP001060919"/>
    </source>
</evidence>
<dbReference type="GO" id="GO:0032267">
    <property type="term" value="F:tRNA(Ile)-lysidine synthase activity"/>
    <property type="evidence" value="ECO:0007669"/>
    <property type="project" value="UniProtKB-EC"/>
</dbReference>
<dbReference type="Proteomes" id="UP001060919">
    <property type="component" value="Chromosome"/>
</dbReference>
<dbReference type="InterPro" id="IPR014729">
    <property type="entry name" value="Rossmann-like_a/b/a_fold"/>
</dbReference>
<dbReference type="GO" id="GO:0006400">
    <property type="term" value="P:tRNA modification"/>
    <property type="evidence" value="ECO:0007669"/>
    <property type="project" value="UniProtKB-UniRule"/>
</dbReference>
<dbReference type="SUPFAM" id="SSF56037">
    <property type="entry name" value="PheT/TilS domain"/>
    <property type="match status" value="1"/>
</dbReference>
<dbReference type="GO" id="GO:0005524">
    <property type="term" value="F:ATP binding"/>
    <property type="evidence" value="ECO:0007669"/>
    <property type="project" value="UniProtKB-UniRule"/>
</dbReference>
<dbReference type="KEGG" id="aup:AsAng_0041630"/>
<dbReference type="InterPro" id="IPR011063">
    <property type="entry name" value="TilS/TtcA_N"/>
</dbReference>